<dbReference type="EMBL" id="SMFQ01000002">
    <property type="protein sequence ID" value="TCJ89230.1"/>
    <property type="molecule type" value="Genomic_DNA"/>
</dbReference>
<dbReference type="Proteomes" id="UP000294887">
    <property type="component" value="Unassembled WGS sequence"/>
</dbReference>
<dbReference type="OrthoDB" id="7066560at2"/>
<comment type="caution">
    <text evidence="3">The sequence shown here is derived from an EMBL/GenBank/DDBJ whole genome shotgun (WGS) entry which is preliminary data.</text>
</comment>
<keyword evidence="1" id="KW-0732">Signal</keyword>
<proteinExistence type="predicted"/>
<dbReference type="Gene3D" id="3.40.30.10">
    <property type="entry name" value="Glutaredoxin"/>
    <property type="match status" value="1"/>
</dbReference>
<feature type="signal peptide" evidence="1">
    <location>
        <begin position="1"/>
        <end position="18"/>
    </location>
</feature>
<name>A0A4R1F6M9_9GAMM</name>
<gene>
    <name evidence="3" type="ORF">EV695_1092</name>
</gene>
<dbReference type="InterPro" id="IPR012336">
    <property type="entry name" value="Thioredoxin-like_fold"/>
</dbReference>
<accession>A0A4R1F6M9</accession>
<organism evidence="3 4">
    <name type="scientific">Cocleimonas flava</name>
    <dbReference type="NCBI Taxonomy" id="634765"/>
    <lineage>
        <taxon>Bacteria</taxon>
        <taxon>Pseudomonadati</taxon>
        <taxon>Pseudomonadota</taxon>
        <taxon>Gammaproteobacteria</taxon>
        <taxon>Thiotrichales</taxon>
        <taxon>Thiotrichaceae</taxon>
        <taxon>Cocleimonas</taxon>
    </lineage>
</organism>
<keyword evidence="4" id="KW-1185">Reference proteome</keyword>
<reference evidence="3 4" key="1">
    <citation type="submission" date="2019-03" db="EMBL/GenBank/DDBJ databases">
        <title>Genomic Encyclopedia of Type Strains, Phase IV (KMG-IV): sequencing the most valuable type-strain genomes for metagenomic binning, comparative biology and taxonomic classification.</title>
        <authorList>
            <person name="Goeker M."/>
        </authorList>
    </citation>
    <scope>NUCLEOTIDE SEQUENCE [LARGE SCALE GENOMIC DNA]</scope>
    <source>
        <strain evidence="3 4">DSM 24830</strain>
    </source>
</reference>
<evidence type="ECO:0000259" key="2">
    <source>
        <dbReference type="Pfam" id="PF13098"/>
    </source>
</evidence>
<dbReference type="RefSeq" id="WP_131904872.1">
    <property type="nucleotide sequence ID" value="NZ_BAAAFU010000008.1"/>
</dbReference>
<evidence type="ECO:0000313" key="3">
    <source>
        <dbReference type="EMBL" id="TCJ89230.1"/>
    </source>
</evidence>
<dbReference type="InterPro" id="IPR036249">
    <property type="entry name" value="Thioredoxin-like_sf"/>
</dbReference>
<sequence>MKFFTYFLLLLISVNSSASNDSVVIEENDFQQLAQQMKQENRGLVLMLHAEYCSYCKQMDEEILSPMVLSGEYDKRIFIRKLQIDDVRDVVDFSGKTVEPADISGEYHAMLTPTLVFLDYQGKEVVKQMMGINTIELFGAYLDREIDNMMDKLTKD</sequence>
<dbReference type="AlphaFoldDB" id="A0A4R1F6M9"/>
<dbReference type="SUPFAM" id="SSF52833">
    <property type="entry name" value="Thioredoxin-like"/>
    <property type="match status" value="1"/>
</dbReference>
<evidence type="ECO:0000256" key="1">
    <source>
        <dbReference type="SAM" id="SignalP"/>
    </source>
</evidence>
<feature type="chain" id="PRO_5020418839" evidence="1">
    <location>
        <begin position="19"/>
        <end position="156"/>
    </location>
</feature>
<evidence type="ECO:0000313" key="4">
    <source>
        <dbReference type="Proteomes" id="UP000294887"/>
    </source>
</evidence>
<dbReference type="Pfam" id="PF13098">
    <property type="entry name" value="Thioredoxin_2"/>
    <property type="match status" value="1"/>
</dbReference>
<protein>
    <submittedName>
        <fullName evidence="3">Thioredoxin-related protein</fullName>
    </submittedName>
</protein>
<feature type="domain" description="Thioredoxin-like fold" evidence="2">
    <location>
        <begin position="38"/>
        <end position="141"/>
    </location>
</feature>